<dbReference type="GO" id="GO:0048038">
    <property type="term" value="F:quinone binding"/>
    <property type="evidence" value="ECO:0007669"/>
    <property type="project" value="InterPro"/>
</dbReference>
<dbReference type="EMBL" id="VRYZ01000004">
    <property type="protein sequence ID" value="TXS91843.1"/>
    <property type="molecule type" value="Genomic_DNA"/>
</dbReference>
<dbReference type="GO" id="GO:0016020">
    <property type="term" value="C:membrane"/>
    <property type="evidence" value="ECO:0007669"/>
    <property type="project" value="InterPro"/>
</dbReference>
<sequence length="656" mass="70937">MERMMQTLAVTVAPLLIAAMSLSFDALGAGVDEGSWPHYGGDEGGQRYSPLSDISTGNVAELEIAWEYHTGDLVDGAGLASMKLPAFEATPLEIEGLLYACTPRNHVVALEAETGRERWVYRHQPVETGHYVMTCRGVSYHRSQTDPEGMACKSRILMGTVDAYLVALDAKTGERCEKFGQNGKVDLREGLGSVTPGHYKVMSPPAIINNVAVVGALVEDNQTLDSPPGVIRAFDVATGELRWAWDPVPPGWKKQPGSSRWQRGTPNAWSVFSIDTENNLVFVPTGNAAPDFYSGARNGLDYHASSLVALDARTGEVRWHFQTVHHDIWDYDVPAQPVLFDYPGKDGPIPAVAQATKQGFIFILNRITGEPLFPVEEKAFPSSSIAGMVLSDTQPVPSKPDPLLNASLSEDDIWGFTPWDRGKCLDEYRRHRSEGLFTPPSEQGTILYPAHTGASNWGSVAIDPGRGLLLANYTRVASIVTLIPRRRADQMIASGKGPVYPIPDSSYAFDLRLFLSPLGAPCTAPPWGGLRAIDLASGDTVWDRPLGTTRDVAPFPLWLELGVPNQGGALVTGGGLTFIGATTDNFIRAFDTETGDEVWKHRLPAGGQATPMTYRGAEDGRQYVVISAGGHAYLGTDLGDSIVAFRLPASVHQSSP</sequence>
<feature type="signal peptide" evidence="4">
    <location>
        <begin position="1"/>
        <end position="28"/>
    </location>
</feature>
<dbReference type="CDD" id="cd10280">
    <property type="entry name" value="PQQ_mGDH"/>
    <property type="match status" value="1"/>
</dbReference>
<dbReference type="PANTHER" id="PTHR32303">
    <property type="entry name" value="QUINOPROTEIN ALCOHOL DEHYDROGENASE (CYTOCHROME C)"/>
    <property type="match status" value="1"/>
</dbReference>
<gene>
    <name evidence="6" type="ORF">FVW59_11610</name>
</gene>
<keyword evidence="3" id="KW-0560">Oxidoreductase</keyword>
<dbReference type="SMART" id="SM00564">
    <property type="entry name" value="PQQ"/>
    <property type="match status" value="5"/>
</dbReference>
<keyword evidence="4" id="KW-0732">Signal</keyword>
<dbReference type="GO" id="GO:0008876">
    <property type="term" value="F:quinoprotein glucose dehydrogenase activity"/>
    <property type="evidence" value="ECO:0007669"/>
    <property type="project" value="TreeGrafter"/>
</dbReference>
<evidence type="ECO:0000256" key="1">
    <source>
        <dbReference type="ARBA" id="ARBA00001931"/>
    </source>
</evidence>
<comment type="caution">
    <text evidence="6">The sequence shown here is derived from an EMBL/GenBank/DDBJ whole genome shotgun (WGS) entry which is preliminary data.</text>
</comment>
<evidence type="ECO:0000313" key="6">
    <source>
        <dbReference type="EMBL" id="TXS91843.1"/>
    </source>
</evidence>
<feature type="domain" description="Pyrrolo-quinoline quinone repeat" evidence="5">
    <location>
        <begin position="36"/>
        <end position="624"/>
    </location>
</feature>
<comment type="similarity">
    <text evidence="2">Belongs to the bacterial PQQ dehydrogenase family.</text>
</comment>
<dbReference type="InterPro" id="IPR011047">
    <property type="entry name" value="Quinoprotein_ADH-like_sf"/>
</dbReference>
<protein>
    <submittedName>
        <fullName evidence="6">Pyrroloquinoline quinone-dependent dehydrogenase</fullName>
    </submittedName>
</protein>
<accession>A0A5C8ZTL9</accession>
<feature type="chain" id="PRO_5022731554" evidence="4">
    <location>
        <begin position="29"/>
        <end position="656"/>
    </location>
</feature>
<reference evidence="6 7" key="1">
    <citation type="submission" date="2019-08" db="EMBL/GenBank/DDBJ databases">
        <title>Parahaliea maris sp. nov., isolated from the surface seawater.</title>
        <authorList>
            <person name="Liu Y."/>
        </authorList>
    </citation>
    <scope>NUCLEOTIDE SEQUENCE [LARGE SCALE GENOMIC DNA]</scope>
    <source>
        <strain evidence="6 7">S2-26</strain>
    </source>
</reference>
<evidence type="ECO:0000313" key="7">
    <source>
        <dbReference type="Proteomes" id="UP000321933"/>
    </source>
</evidence>
<evidence type="ECO:0000259" key="5">
    <source>
        <dbReference type="Pfam" id="PF01011"/>
    </source>
</evidence>
<dbReference type="Proteomes" id="UP000321933">
    <property type="component" value="Unassembled WGS sequence"/>
</dbReference>
<dbReference type="InterPro" id="IPR017511">
    <property type="entry name" value="PQQ_mDH"/>
</dbReference>
<dbReference type="Pfam" id="PF01011">
    <property type="entry name" value="PQQ"/>
    <property type="match status" value="1"/>
</dbReference>
<comment type="cofactor">
    <cofactor evidence="1">
        <name>pyrroloquinoline quinone</name>
        <dbReference type="ChEBI" id="CHEBI:58442"/>
    </cofactor>
</comment>
<evidence type="ECO:0000256" key="2">
    <source>
        <dbReference type="ARBA" id="ARBA00008156"/>
    </source>
</evidence>
<dbReference type="Gene3D" id="2.140.10.10">
    <property type="entry name" value="Quinoprotein alcohol dehydrogenase-like superfamily"/>
    <property type="match status" value="2"/>
</dbReference>
<proteinExistence type="inferred from homology"/>
<dbReference type="InterPro" id="IPR002372">
    <property type="entry name" value="PQQ_rpt_dom"/>
</dbReference>
<dbReference type="OrthoDB" id="9794322at2"/>
<evidence type="ECO:0000256" key="3">
    <source>
        <dbReference type="ARBA" id="ARBA00023002"/>
    </source>
</evidence>
<keyword evidence="7" id="KW-1185">Reference proteome</keyword>
<dbReference type="PANTHER" id="PTHR32303:SF4">
    <property type="entry name" value="QUINOPROTEIN GLUCOSE DEHYDROGENASE"/>
    <property type="match status" value="1"/>
</dbReference>
<dbReference type="InterPro" id="IPR018391">
    <property type="entry name" value="PQQ_b-propeller_rpt"/>
</dbReference>
<name>A0A5C8ZTL9_9GAMM</name>
<evidence type="ECO:0000256" key="4">
    <source>
        <dbReference type="SAM" id="SignalP"/>
    </source>
</evidence>
<dbReference type="SUPFAM" id="SSF50998">
    <property type="entry name" value="Quinoprotein alcohol dehydrogenase-like"/>
    <property type="match status" value="1"/>
</dbReference>
<organism evidence="6 7">
    <name type="scientific">Parahaliea aestuarii</name>
    <dbReference type="NCBI Taxonomy" id="1852021"/>
    <lineage>
        <taxon>Bacteria</taxon>
        <taxon>Pseudomonadati</taxon>
        <taxon>Pseudomonadota</taxon>
        <taxon>Gammaproteobacteria</taxon>
        <taxon>Cellvibrionales</taxon>
        <taxon>Halieaceae</taxon>
        <taxon>Parahaliea</taxon>
    </lineage>
</organism>
<dbReference type="AlphaFoldDB" id="A0A5C8ZTL9"/>